<organism evidence="2 3">
    <name type="scientific">Sediminicoccus rosea</name>
    <dbReference type="NCBI Taxonomy" id="1225128"/>
    <lineage>
        <taxon>Bacteria</taxon>
        <taxon>Pseudomonadati</taxon>
        <taxon>Pseudomonadota</taxon>
        <taxon>Alphaproteobacteria</taxon>
        <taxon>Acetobacterales</taxon>
        <taxon>Roseomonadaceae</taxon>
        <taxon>Sediminicoccus</taxon>
    </lineage>
</organism>
<evidence type="ECO:0000313" key="2">
    <source>
        <dbReference type="EMBL" id="WPB86419.1"/>
    </source>
</evidence>
<keyword evidence="3" id="KW-1185">Reference proteome</keyword>
<dbReference type="NCBIfam" id="NF041373">
    <property type="entry name" value="HGG_STG"/>
    <property type="match status" value="1"/>
</dbReference>
<evidence type="ECO:0000256" key="1">
    <source>
        <dbReference type="SAM" id="MobiDB-lite"/>
    </source>
</evidence>
<name>A0ABZ0PL11_9PROT</name>
<proteinExistence type="predicted"/>
<reference evidence="2 3" key="1">
    <citation type="submission" date="2023-11" db="EMBL/GenBank/DDBJ databases">
        <title>Arctic aerobic anoxygenic photoheterotroph Sediminicoccus rosea KRV36 adapts its photosynthesis to long days of polar summer.</title>
        <authorList>
            <person name="Tomasch J."/>
            <person name="Kopejtka K."/>
            <person name="Bily T."/>
            <person name="Gardiner A.T."/>
            <person name="Gardian Z."/>
            <person name="Shivaramu S."/>
            <person name="Koblizek M."/>
            <person name="Engelhardt F."/>
            <person name="Kaftan D."/>
        </authorList>
    </citation>
    <scope>NUCLEOTIDE SEQUENCE [LARGE SCALE GENOMIC DNA]</scope>
    <source>
        <strain evidence="2 3">R-30</strain>
    </source>
</reference>
<feature type="compositionally biased region" description="Basic and acidic residues" evidence="1">
    <location>
        <begin position="1"/>
        <end position="10"/>
    </location>
</feature>
<feature type="region of interest" description="Disordered" evidence="1">
    <location>
        <begin position="1"/>
        <end position="67"/>
    </location>
</feature>
<dbReference type="Proteomes" id="UP001305521">
    <property type="component" value="Chromosome"/>
</dbReference>
<dbReference type="EMBL" id="CP137852">
    <property type="protein sequence ID" value="WPB86419.1"/>
    <property type="molecule type" value="Genomic_DNA"/>
</dbReference>
<dbReference type="RefSeq" id="WP_318650391.1">
    <property type="nucleotide sequence ID" value="NZ_CP137852.1"/>
</dbReference>
<dbReference type="InterPro" id="IPR047675">
    <property type="entry name" value="Putative_zinc-bd"/>
</dbReference>
<sequence length="108" mass="12010">MNEEPPDKAMRRGRLKNGNPGGDLSKAPRCGAKTRAGTPCQQAAMRGKRRCRMHGGGSTGPRTPEGMARMRASKIKHGLKTKEAKELRKLIRELDRLCKPMAREERDS</sequence>
<protein>
    <submittedName>
        <fullName evidence="2">HGGxSTG domain-containing protein</fullName>
    </submittedName>
</protein>
<evidence type="ECO:0000313" key="3">
    <source>
        <dbReference type="Proteomes" id="UP001305521"/>
    </source>
</evidence>
<accession>A0ABZ0PL11</accession>
<gene>
    <name evidence="2" type="ORF">R9Z33_05975</name>
</gene>